<dbReference type="CDD" id="cd00304">
    <property type="entry name" value="RT_like"/>
    <property type="match status" value="1"/>
</dbReference>
<dbReference type="InterPro" id="IPR000488">
    <property type="entry name" value="Death_dom"/>
</dbReference>
<dbReference type="AlphaFoldDB" id="A0A2B4R748"/>
<keyword evidence="5" id="KW-1185">Reference proteome</keyword>
<feature type="domain" description="Death" evidence="2">
    <location>
        <begin position="40"/>
        <end position="123"/>
    </location>
</feature>
<evidence type="ECO:0000313" key="4">
    <source>
        <dbReference type="EMBL" id="PFX12095.1"/>
    </source>
</evidence>
<dbReference type="PROSITE" id="PS50017">
    <property type="entry name" value="DEATH_DOMAIN"/>
    <property type="match status" value="1"/>
</dbReference>
<feature type="compositionally biased region" description="Basic and acidic residues" evidence="1">
    <location>
        <begin position="388"/>
        <end position="402"/>
    </location>
</feature>
<dbReference type="GO" id="GO:0007165">
    <property type="term" value="P:signal transduction"/>
    <property type="evidence" value="ECO:0007669"/>
    <property type="project" value="InterPro"/>
</dbReference>
<name>A0A2B4R748_STYPI</name>
<dbReference type="SUPFAM" id="SSF47986">
    <property type="entry name" value="DEATH domain"/>
    <property type="match status" value="1"/>
</dbReference>
<accession>A0A2B4R748</accession>
<dbReference type="InterPro" id="IPR000477">
    <property type="entry name" value="RT_dom"/>
</dbReference>
<organism evidence="4 5">
    <name type="scientific">Stylophora pistillata</name>
    <name type="common">Smooth cauliflower coral</name>
    <dbReference type="NCBI Taxonomy" id="50429"/>
    <lineage>
        <taxon>Eukaryota</taxon>
        <taxon>Metazoa</taxon>
        <taxon>Cnidaria</taxon>
        <taxon>Anthozoa</taxon>
        <taxon>Hexacorallia</taxon>
        <taxon>Scleractinia</taxon>
        <taxon>Astrocoeniina</taxon>
        <taxon>Pocilloporidae</taxon>
        <taxon>Stylophora</taxon>
    </lineage>
</organism>
<dbReference type="SUPFAM" id="SSF56672">
    <property type="entry name" value="DNA/RNA polymerases"/>
    <property type="match status" value="1"/>
</dbReference>
<reference evidence="5" key="1">
    <citation type="journal article" date="2017" name="bioRxiv">
        <title>Comparative analysis of the genomes of Stylophora pistillata and Acropora digitifera provides evidence for extensive differences between species of corals.</title>
        <authorList>
            <person name="Voolstra C.R."/>
            <person name="Li Y."/>
            <person name="Liew Y.J."/>
            <person name="Baumgarten S."/>
            <person name="Zoccola D."/>
            <person name="Flot J.-F."/>
            <person name="Tambutte S."/>
            <person name="Allemand D."/>
            <person name="Aranda M."/>
        </authorList>
    </citation>
    <scope>NUCLEOTIDE SEQUENCE [LARGE SCALE GENOMIC DNA]</scope>
</reference>
<dbReference type="PANTHER" id="PTHR21301:SF10">
    <property type="entry name" value="REVERSE TRANSCRIPTASE DOMAIN-CONTAINING PROTEIN"/>
    <property type="match status" value="1"/>
</dbReference>
<evidence type="ECO:0000313" key="5">
    <source>
        <dbReference type="Proteomes" id="UP000225706"/>
    </source>
</evidence>
<protein>
    <recommendedName>
        <fullName evidence="6">Death domain-containing protein</fullName>
    </recommendedName>
</protein>
<feature type="non-terminal residue" evidence="4">
    <location>
        <position position="1"/>
    </location>
</feature>
<dbReference type="Pfam" id="PF00078">
    <property type="entry name" value="RVT_1"/>
    <property type="match status" value="1"/>
</dbReference>
<dbReference type="CDD" id="cd01670">
    <property type="entry name" value="Death"/>
    <property type="match status" value="1"/>
</dbReference>
<dbReference type="OrthoDB" id="5986138at2759"/>
<feature type="region of interest" description="Disordered" evidence="1">
    <location>
        <begin position="222"/>
        <end position="243"/>
    </location>
</feature>
<dbReference type="Proteomes" id="UP000225706">
    <property type="component" value="Unassembled WGS sequence"/>
</dbReference>
<comment type="caution">
    <text evidence="4">The sequence shown here is derived from an EMBL/GenBank/DDBJ whole genome shotgun (WGS) entry which is preliminary data.</text>
</comment>
<evidence type="ECO:0008006" key="6">
    <source>
        <dbReference type="Google" id="ProtNLM"/>
    </source>
</evidence>
<dbReference type="InterPro" id="IPR011029">
    <property type="entry name" value="DEATH-like_dom_sf"/>
</dbReference>
<feature type="region of interest" description="Disordered" evidence="1">
    <location>
        <begin position="352"/>
        <end position="409"/>
    </location>
</feature>
<dbReference type="PANTHER" id="PTHR21301">
    <property type="entry name" value="REVERSE TRANSCRIPTASE"/>
    <property type="match status" value="1"/>
</dbReference>
<feature type="compositionally biased region" description="Acidic residues" evidence="1">
    <location>
        <begin position="232"/>
        <end position="241"/>
    </location>
</feature>
<evidence type="ECO:0000259" key="2">
    <source>
        <dbReference type="PROSITE" id="PS50017"/>
    </source>
</evidence>
<dbReference type="Gene3D" id="1.10.533.10">
    <property type="entry name" value="Death Domain, Fas"/>
    <property type="match status" value="1"/>
</dbReference>
<dbReference type="PROSITE" id="PS50878">
    <property type="entry name" value="RT_POL"/>
    <property type="match status" value="1"/>
</dbReference>
<feature type="domain" description="Reverse transcriptase" evidence="3">
    <location>
        <begin position="485"/>
        <end position="719"/>
    </location>
</feature>
<dbReference type="InterPro" id="IPR043502">
    <property type="entry name" value="DNA/RNA_pol_sf"/>
</dbReference>
<evidence type="ECO:0000256" key="1">
    <source>
        <dbReference type="SAM" id="MobiDB-lite"/>
    </source>
</evidence>
<evidence type="ECO:0000259" key="3">
    <source>
        <dbReference type="PROSITE" id="PS50878"/>
    </source>
</evidence>
<proteinExistence type="predicted"/>
<gene>
    <name evidence="4" type="ORF">AWC38_SpisGene23999</name>
</gene>
<dbReference type="Pfam" id="PF00531">
    <property type="entry name" value="Death"/>
    <property type="match status" value="1"/>
</dbReference>
<dbReference type="EMBL" id="LSMT01001592">
    <property type="protein sequence ID" value="PFX12095.1"/>
    <property type="molecule type" value="Genomic_DNA"/>
</dbReference>
<sequence length="800" mass="90915">VSDATHCGTKLTSYCVMTSLVYRRCIAGDVIIDQRTSVVSEVQLSDISDDVGTCWRELGPKLDISAAKIQNLDDDYRCNRDKANALLLMWKQKEGSSAVAERLVDALESIGKKCIAEKLLDLDDRKLPRCGNIPKGHVISLTVIHDLGAGLDKLLVCKDAQGNKFMVKAFNSSDKFLKLEETLVSKRFFETVVEARQESLKRYISSELQDLRLQLACRNEDTSDAELTSSSSDDEEVDPPNEENVGHLLLSCEEHRNFCQRMLGTLIKLTAEAGRQSEDNVKRVQELWDLAMEYRQQDLTLFSKIEFVRTRSQLSDKQLTDRVEELQNWKTQHEVQFKEVEKLLSGLLHQGSMDRRPNIQGRPSSHQKTVPERNLKALPGYGRKKPRHSSEGDPPREIETKKARNPKTQWRKAKIYQSPLGLKMLPESCDLGKHFQAQASVNDTSKFRAVPLEKPKTRGRPSKYYHPLLQKEKILDSIVRRILPKTIADSVSPTGSRLAHLYGLPKTHKEPLAMRPILSATDTYNFPLAKWLDEKLKPLSLNQYTVTDNFDFTKEIHELKINKGEILVSYDVSSLFTNVPLDETIEILVNRAFSNNWFNTTHNLALTRTDLIDLLNVATKGQLFQFNGALYEQTDGVAMGSPLGPLLANVFMSSIEDTLERQRKLPSYYRRYVDDTLTVMPDLATATTFLHTLNSAHTSVKFTMEVEKNSKLPFLGTELLNHAPRIETKLADLYTDLKLIKAYLALFNLLCISTLVPPSWQSTLPRKLNGNQIKRLQAGVFDNNSELTELVFKLRDLRKR</sequence>
<dbReference type="SMART" id="SM00005">
    <property type="entry name" value="DEATH"/>
    <property type="match status" value="1"/>
</dbReference>